<protein>
    <submittedName>
        <fullName evidence="2 3">Uncharacterized protein</fullName>
    </submittedName>
</protein>
<evidence type="ECO:0000313" key="2">
    <source>
        <dbReference type="EMBL" id="EKX41029.1"/>
    </source>
</evidence>
<reference evidence="3" key="3">
    <citation type="submission" date="2015-06" db="UniProtKB">
        <authorList>
            <consortium name="EnsemblProtists"/>
        </authorList>
    </citation>
    <scope>IDENTIFICATION</scope>
</reference>
<sequence>MRSAESFIHKLDQAEKIRNGADEQEREMSIGWTIDDQGRHMPIPDWHEKRKKKDPSRGGGTREQKKKSPPCKPSEIEHGCNSDMDCRTDSRTSQATTLQSKMPPAETSYMAGSQHAAAIFHDLDHDSDQLYLTPTNRVLTVEDLAEQQYYKYLSSSKMQQANQKLSDKQVLNEVNRKFFFDGDTSGTSAVDNDSSRASRSMHCFRTCIKLMRRRRNLDDELFEYIMSELGIGQV</sequence>
<gene>
    <name evidence="2" type="ORF">GUITHDRAFT_112767</name>
</gene>
<feature type="compositionally biased region" description="Basic and acidic residues" evidence="1">
    <location>
        <begin position="7"/>
        <end position="28"/>
    </location>
</feature>
<feature type="compositionally biased region" description="Basic and acidic residues" evidence="1">
    <location>
        <begin position="74"/>
        <end position="90"/>
    </location>
</feature>
<name>L1IYP9_GUITC</name>
<proteinExistence type="predicted"/>
<evidence type="ECO:0000313" key="4">
    <source>
        <dbReference type="Proteomes" id="UP000011087"/>
    </source>
</evidence>
<dbReference type="Proteomes" id="UP000011087">
    <property type="component" value="Unassembled WGS sequence"/>
</dbReference>
<reference evidence="2 4" key="1">
    <citation type="journal article" date="2012" name="Nature">
        <title>Algal genomes reveal evolutionary mosaicism and the fate of nucleomorphs.</title>
        <authorList>
            <consortium name="DOE Joint Genome Institute"/>
            <person name="Curtis B.A."/>
            <person name="Tanifuji G."/>
            <person name="Burki F."/>
            <person name="Gruber A."/>
            <person name="Irimia M."/>
            <person name="Maruyama S."/>
            <person name="Arias M.C."/>
            <person name="Ball S.G."/>
            <person name="Gile G.H."/>
            <person name="Hirakawa Y."/>
            <person name="Hopkins J.F."/>
            <person name="Kuo A."/>
            <person name="Rensing S.A."/>
            <person name="Schmutz J."/>
            <person name="Symeonidi A."/>
            <person name="Elias M."/>
            <person name="Eveleigh R.J."/>
            <person name="Herman E.K."/>
            <person name="Klute M.J."/>
            <person name="Nakayama T."/>
            <person name="Obornik M."/>
            <person name="Reyes-Prieto A."/>
            <person name="Armbrust E.V."/>
            <person name="Aves S.J."/>
            <person name="Beiko R.G."/>
            <person name="Coutinho P."/>
            <person name="Dacks J.B."/>
            <person name="Durnford D.G."/>
            <person name="Fast N.M."/>
            <person name="Green B.R."/>
            <person name="Grisdale C.J."/>
            <person name="Hempel F."/>
            <person name="Henrissat B."/>
            <person name="Hoppner M.P."/>
            <person name="Ishida K."/>
            <person name="Kim E."/>
            <person name="Koreny L."/>
            <person name="Kroth P.G."/>
            <person name="Liu Y."/>
            <person name="Malik S.B."/>
            <person name="Maier U.G."/>
            <person name="McRose D."/>
            <person name="Mock T."/>
            <person name="Neilson J.A."/>
            <person name="Onodera N.T."/>
            <person name="Poole A.M."/>
            <person name="Pritham E.J."/>
            <person name="Richards T.A."/>
            <person name="Rocap G."/>
            <person name="Roy S.W."/>
            <person name="Sarai C."/>
            <person name="Schaack S."/>
            <person name="Shirato S."/>
            <person name="Slamovits C.H."/>
            <person name="Spencer D.F."/>
            <person name="Suzuki S."/>
            <person name="Worden A.Z."/>
            <person name="Zauner S."/>
            <person name="Barry K."/>
            <person name="Bell C."/>
            <person name="Bharti A.K."/>
            <person name="Crow J.A."/>
            <person name="Grimwood J."/>
            <person name="Kramer R."/>
            <person name="Lindquist E."/>
            <person name="Lucas S."/>
            <person name="Salamov A."/>
            <person name="McFadden G.I."/>
            <person name="Lane C.E."/>
            <person name="Keeling P.J."/>
            <person name="Gray M.W."/>
            <person name="Grigoriev I.V."/>
            <person name="Archibald J.M."/>
        </authorList>
    </citation>
    <scope>NUCLEOTIDE SEQUENCE</scope>
    <source>
        <strain evidence="2 4">CCMP2712</strain>
    </source>
</reference>
<organism evidence="2">
    <name type="scientific">Guillardia theta (strain CCMP2712)</name>
    <name type="common">Cryptophyte</name>
    <dbReference type="NCBI Taxonomy" id="905079"/>
    <lineage>
        <taxon>Eukaryota</taxon>
        <taxon>Cryptophyceae</taxon>
        <taxon>Pyrenomonadales</taxon>
        <taxon>Geminigeraceae</taxon>
        <taxon>Guillardia</taxon>
    </lineage>
</organism>
<evidence type="ECO:0000313" key="3">
    <source>
        <dbReference type="EnsemblProtists" id="EKX41029"/>
    </source>
</evidence>
<dbReference type="RefSeq" id="XP_005828009.1">
    <property type="nucleotide sequence ID" value="XM_005827952.1"/>
</dbReference>
<dbReference type="GeneID" id="17297683"/>
<accession>L1IYP9</accession>
<dbReference type="AlphaFoldDB" id="L1IYP9"/>
<dbReference type="PaxDb" id="55529-EKX41029"/>
<keyword evidence="4" id="KW-1185">Reference proteome</keyword>
<dbReference type="EnsemblProtists" id="EKX41029">
    <property type="protein sequence ID" value="EKX41029"/>
    <property type="gene ID" value="GUITHDRAFT_112767"/>
</dbReference>
<evidence type="ECO:0000256" key="1">
    <source>
        <dbReference type="SAM" id="MobiDB-lite"/>
    </source>
</evidence>
<feature type="region of interest" description="Disordered" evidence="1">
    <location>
        <begin position="1"/>
        <end position="103"/>
    </location>
</feature>
<dbReference type="EMBL" id="JH993026">
    <property type="protein sequence ID" value="EKX41029.1"/>
    <property type="molecule type" value="Genomic_DNA"/>
</dbReference>
<dbReference type="HOGENOM" id="CLU_1186932_0_0_1"/>
<dbReference type="KEGG" id="gtt:GUITHDRAFT_112767"/>
<feature type="compositionally biased region" description="Polar residues" evidence="1">
    <location>
        <begin position="91"/>
        <end position="100"/>
    </location>
</feature>
<reference evidence="4" key="2">
    <citation type="submission" date="2012-11" db="EMBL/GenBank/DDBJ databases">
        <authorList>
            <person name="Kuo A."/>
            <person name="Curtis B.A."/>
            <person name="Tanifuji G."/>
            <person name="Burki F."/>
            <person name="Gruber A."/>
            <person name="Irimia M."/>
            <person name="Maruyama S."/>
            <person name="Arias M.C."/>
            <person name="Ball S.G."/>
            <person name="Gile G.H."/>
            <person name="Hirakawa Y."/>
            <person name="Hopkins J.F."/>
            <person name="Rensing S.A."/>
            <person name="Schmutz J."/>
            <person name="Symeonidi A."/>
            <person name="Elias M."/>
            <person name="Eveleigh R.J."/>
            <person name="Herman E.K."/>
            <person name="Klute M.J."/>
            <person name="Nakayama T."/>
            <person name="Obornik M."/>
            <person name="Reyes-Prieto A."/>
            <person name="Armbrust E.V."/>
            <person name="Aves S.J."/>
            <person name="Beiko R.G."/>
            <person name="Coutinho P."/>
            <person name="Dacks J.B."/>
            <person name="Durnford D.G."/>
            <person name="Fast N.M."/>
            <person name="Green B.R."/>
            <person name="Grisdale C."/>
            <person name="Hempe F."/>
            <person name="Henrissat B."/>
            <person name="Hoppner M.P."/>
            <person name="Ishida K.-I."/>
            <person name="Kim E."/>
            <person name="Koreny L."/>
            <person name="Kroth P.G."/>
            <person name="Liu Y."/>
            <person name="Malik S.-B."/>
            <person name="Maier U.G."/>
            <person name="McRose D."/>
            <person name="Mock T."/>
            <person name="Neilson J.A."/>
            <person name="Onodera N.T."/>
            <person name="Poole A.M."/>
            <person name="Pritham E.J."/>
            <person name="Richards T.A."/>
            <person name="Rocap G."/>
            <person name="Roy S.W."/>
            <person name="Sarai C."/>
            <person name="Schaack S."/>
            <person name="Shirato S."/>
            <person name="Slamovits C.H."/>
            <person name="Spencer D.F."/>
            <person name="Suzuki S."/>
            <person name="Worden A.Z."/>
            <person name="Zauner S."/>
            <person name="Barry K."/>
            <person name="Bell C."/>
            <person name="Bharti A.K."/>
            <person name="Crow J.A."/>
            <person name="Grimwood J."/>
            <person name="Kramer R."/>
            <person name="Lindquist E."/>
            <person name="Lucas S."/>
            <person name="Salamov A."/>
            <person name="McFadden G.I."/>
            <person name="Lane C.E."/>
            <person name="Keeling P.J."/>
            <person name="Gray M.W."/>
            <person name="Grigoriev I.V."/>
            <person name="Archibald J.M."/>
        </authorList>
    </citation>
    <scope>NUCLEOTIDE SEQUENCE</scope>
    <source>
        <strain evidence="4">CCMP2712</strain>
    </source>
</reference>